<keyword evidence="10" id="KW-1133">Transmembrane helix</keyword>
<dbReference type="SUPFAM" id="SSF48264">
    <property type="entry name" value="Cytochrome P450"/>
    <property type="match status" value="1"/>
</dbReference>
<evidence type="ECO:0000256" key="4">
    <source>
        <dbReference type="ARBA" id="ARBA00022723"/>
    </source>
</evidence>
<evidence type="ECO:0000256" key="6">
    <source>
        <dbReference type="ARBA" id="ARBA00023004"/>
    </source>
</evidence>
<dbReference type="InterPro" id="IPR050364">
    <property type="entry name" value="Cytochrome_P450_fung"/>
</dbReference>
<keyword evidence="10" id="KW-0812">Transmembrane</keyword>
<evidence type="ECO:0000256" key="5">
    <source>
        <dbReference type="ARBA" id="ARBA00023002"/>
    </source>
</evidence>
<feature type="binding site" description="axial binding residue" evidence="8">
    <location>
        <position position="442"/>
    </location>
    <ligand>
        <name>heme</name>
        <dbReference type="ChEBI" id="CHEBI:30413"/>
    </ligand>
    <ligandPart>
        <name>Fe</name>
        <dbReference type="ChEBI" id="CHEBI:18248"/>
    </ligandPart>
</feature>
<dbReference type="OrthoDB" id="2789670at2759"/>
<evidence type="ECO:0000256" key="2">
    <source>
        <dbReference type="ARBA" id="ARBA00010617"/>
    </source>
</evidence>
<proteinExistence type="inferred from homology"/>
<dbReference type="PROSITE" id="PS00086">
    <property type="entry name" value="CYTOCHROME_P450"/>
    <property type="match status" value="1"/>
</dbReference>
<dbReference type="Proteomes" id="UP000800040">
    <property type="component" value="Unassembled WGS sequence"/>
</dbReference>
<feature type="transmembrane region" description="Helical" evidence="10">
    <location>
        <begin position="6"/>
        <end position="25"/>
    </location>
</feature>
<dbReference type="InterPro" id="IPR036396">
    <property type="entry name" value="Cyt_P450_sf"/>
</dbReference>
<evidence type="ECO:0000256" key="1">
    <source>
        <dbReference type="ARBA" id="ARBA00001971"/>
    </source>
</evidence>
<keyword evidence="4 8" id="KW-0479">Metal-binding</keyword>
<evidence type="ECO:0000313" key="12">
    <source>
        <dbReference type="Proteomes" id="UP000800040"/>
    </source>
</evidence>
<dbReference type="GO" id="GO:0020037">
    <property type="term" value="F:heme binding"/>
    <property type="evidence" value="ECO:0007669"/>
    <property type="project" value="InterPro"/>
</dbReference>
<dbReference type="GO" id="GO:0016705">
    <property type="term" value="F:oxidoreductase activity, acting on paired donors, with incorporation or reduction of molecular oxygen"/>
    <property type="evidence" value="ECO:0007669"/>
    <property type="project" value="InterPro"/>
</dbReference>
<gene>
    <name evidence="11" type="ORF">BDW02DRAFT_576906</name>
</gene>
<dbReference type="PRINTS" id="PR00463">
    <property type="entry name" value="EP450I"/>
</dbReference>
<dbReference type="InterPro" id="IPR017972">
    <property type="entry name" value="Cyt_P450_CS"/>
</dbReference>
<keyword evidence="5 9" id="KW-0560">Oxidoreductase</keyword>
<evidence type="ECO:0000256" key="8">
    <source>
        <dbReference type="PIRSR" id="PIRSR602401-1"/>
    </source>
</evidence>
<keyword evidence="10" id="KW-0472">Membrane</keyword>
<dbReference type="PANTHER" id="PTHR46300">
    <property type="entry name" value="P450, PUTATIVE (EUROFUNG)-RELATED-RELATED"/>
    <property type="match status" value="1"/>
</dbReference>
<keyword evidence="6 8" id="KW-0408">Iron</keyword>
<evidence type="ECO:0000256" key="10">
    <source>
        <dbReference type="SAM" id="Phobius"/>
    </source>
</evidence>
<accession>A0A6A5KP91</accession>
<keyword evidence="12" id="KW-1185">Reference proteome</keyword>
<dbReference type="AlphaFoldDB" id="A0A6A5KP91"/>
<dbReference type="GO" id="GO:0004497">
    <property type="term" value="F:monooxygenase activity"/>
    <property type="evidence" value="ECO:0007669"/>
    <property type="project" value="UniProtKB-KW"/>
</dbReference>
<dbReference type="GO" id="GO:0005506">
    <property type="term" value="F:iron ion binding"/>
    <property type="evidence" value="ECO:0007669"/>
    <property type="project" value="InterPro"/>
</dbReference>
<name>A0A6A5KP91_9PLEO</name>
<comment type="similarity">
    <text evidence="2 9">Belongs to the cytochrome P450 family.</text>
</comment>
<keyword evidence="3 8" id="KW-0349">Heme</keyword>
<reference evidence="11" key="1">
    <citation type="submission" date="2020-01" db="EMBL/GenBank/DDBJ databases">
        <authorList>
            <consortium name="DOE Joint Genome Institute"/>
            <person name="Haridas S."/>
            <person name="Albert R."/>
            <person name="Binder M."/>
            <person name="Bloem J."/>
            <person name="Labutti K."/>
            <person name="Salamov A."/>
            <person name="Andreopoulos B."/>
            <person name="Baker S.E."/>
            <person name="Barry K."/>
            <person name="Bills G."/>
            <person name="Bluhm B.H."/>
            <person name="Cannon C."/>
            <person name="Castanera R."/>
            <person name="Culley D.E."/>
            <person name="Daum C."/>
            <person name="Ezra D."/>
            <person name="Gonzalez J.B."/>
            <person name="Henrissat B."/>
            <person name="Kuo A."/>
            <person name="Liang C."/>
            <person name="Lipzen A."/>
            <person name="Lutzoni F."/>
            <person name="Magnuson J."/>
            <person name="Mondo S."/>
            <person name="Nolan M."/>
            <person name="Ohm R."/>
            <person name="Pangilinan J."/>
            <person name="Park H.-J."/>
            <person name="Ramirez L."/>
            <person name="Alfaro M."/>
            <person name="Sun H."/>
            <person name="Tritt A."/>
            <person name="Yoshinaga Y."/>
            <person name="Zwiers L.-H."/>
            <person name="Turgeon B.G."/>
            <person name="Goodwin S.B."/>
            <person name="Spatafora J.W."/>
            <person name="Crous P.W."/>
            <person name="Grigoriev I.V."/>
        </authorList>
    </citation>
    <scope>NUCLEOTIDE SEQUENCE</scope>
    <source>
        <strain evidence="11">P77</strain>
    </source>
</reference>
<dbReference type="PRINTS" id="PR00385">
    <property type="entry name" value="P450"/>
</dbReference>
<dbReference type="Gene3D" id="1.10.630.10">
    <property type="entry name" value="Cytochrome P450"/>
    <property type="match status" value="1"/>
</dbReference>
<dbReference type="PANTHER" id="PTHR46300:SF7">
    <property type="entry name" value="P450, PUTATIVE (EUROFUNG)-RELATED"/>
    <property type="match status" value="1"/>
</dbReference>
<dbReference type="CDD" id="cd11065">
    <property type="entry name" value="CYP64-like"/>
    <property type="match status" value="1"/>
</dbReference>
<comment type="cofactor">
    <cofactor evidence="1 8">
        <name>heme</name>
        <dbReference type="ChEBI" id="CHEBI:30413"/>
    </cofactor>
</comment>
<dbReference type="EMBL" id="ML975258">
    <property type="protein sequence ID" value="KAF1837812.1"/>
    <property type="molecule type" value="Genomic_DNA"/>
</dbReference>
<dbReference type="InterPro" id="IPR002401">
    <property type="entry name" value="Cyt_P450_E_grp-I"/>
</dbReference>
<dbReference type="Pfam" id="PF00067">
    <property type="entry name" value="p450"/>
    <property type="match status" value="1"/>
</dbReference>
<organism evidence="11 12">
    <name type="scientific">Decorospora gaudefroyi</name>
    <dbReference type="NCBI Taxonomy" id="184978"/>
    <lineage>
        <taxon>Eukaryota</taxon>
        <taxon>Fungi</taxon>
        <taxon>Dikarya</taxon>
        <taxon>Ascomycota</taxon>
        <taxon>Pezizomycotina</taxon>
        <taxon>Dothideomycetes</taxon>
        <taxon>Pleosporomycetidae</taxon>
        <taxon>Pleosporales</taxon>
        <taxon>Pleosporineae</taxon>
        <taxon>Pleosporaceae</taxon>
        <taxon>Decorospora</taxon>
    </lineage>
</organism>
<dbReference type="InterPro" id="IPR001128">
    <property type="entry name" value="Cyt_P450"/>
</dbReference>
<evidence type="ECO:0000313" key="11">
    <source>
        <dbReference type="EMBL" id="KAF1837812.1"/>
    </source>
</evidence>
<keyword evidence="7 9" id="KW-0503">Monooxygenase</keyword>
<protein>
    <submittedName>
        <fullName evidence="11">Cytochrome P450</fullName>
    </submittedName>
</protein>
<evidence type="ECO:0000256" key="9">
    <source>
        <dbReference type="RuleBase" id="RU000461"/>
    </source>
</evidence>
<evidence type="ECO:0000256" key="3">
    <source>
        <dbReference type="ARBA" id="ARBA00022617"/>
    </source>
</evidence>
<evidence type="ECO:0000256" key="7">
    <source>
        <dbReference type="ARBA" id="ARBA00023033"/>
    </source>
</evidence>
<sequence>MAILSSTNVAVFCVISTLYVVYRFFGSKSKVLPLPPGPKPVPFIGNINDLPKPGVPEWDHWLKHKDLYGPISSITVLGQTFVIVNDAEITLEMLRDRAAIYSDRPATVFGGEMVGWKNVTVFLQYDETLKAHRKNIAKVAGSSVSVAAFDRVQEEEAAHFLLDVLDSPENLFQHIRQEAAAVILRIVYGYTPERTENDPLVVLIREAMEAFSESSAPGQYLVDILPFLRYLPDWVPGTEFKRTARRIKKLLYRSVEEPYAFVRHQMRDNKAKTSFVSQSIDSVNIDEQMERIYKWSAGAMYGGGADTTVSSLMTFFLAMALFPDVQRKAQEEIDRVVGNKRLPVTADKEQLPYIDAIVKETHRWHPVAPMAIPHCCTKDDVVRGYRIPKGAMVLPNTWWSTHDPAIYPDPMTFRPERYLSTSTHTAEPDPRTWTFGYGRRVCPGRHVADNALFMTIAQALAVFNVQKPVENGRVVEPDVQFTPGVVSHPMPYRVSVKPRSEQCKELIQKIEQVYPWRESDAKVMESLF</sequence>